<dbReference type="RefSeq" id="WP_143060826.1">
    <property type="nucleotide sequence ID" value="NZ_FNOK01000001.1"/>
</dbReference>
<dbReference type="InterPro" id="IPR011009">
    <property type="entry name" value="Kinase-like_dom_sf"/>
</dbReference>
<keyword evidence="2" id="KW-0830">Ubiquinone</keyword>
<feature type="domain" description="Protein kinase" evidence="1">
    <location>
        <begin position="119"/>
        <end position="427"/>
    </location>
</feature>
<dbReference type="GO" id="GO:0005524">
    <property type="term" value="F:ATP binding"/>
    <property type="evidence" value="ECO:0007669"/>
    <property type="project" value="InterPro"/>
</dbReference>
<reference evidence="3" key="1">
    <citation type="submission" date="2016-10" db="EMBL/GenBank/DDBJ databases">
        <authorList>
            <person name="Varghese N."/>
            <person name="Submissions S."/>
        </authorList>
    </citation>
    <scope>NUCLEOTIDE SEQUENCE [LARGE SCALE GENOMIC DNA]</scope>
    <source>
        <strain evidence="3">CGMCC 4.3530</strain>
    </source>
</reference>
<evidence type="ECO:0000259" key="1">
    <source>
        <dbReference type="PROSITE" id="PS50011"/>
    </source>
</evidence>
<keyword evidence="3" id="KW-1185">Reference proteome</keyword>
<dbReference type="SUPFAM" id="SSF56112">
    <property type="entry name" value="Protein kinase-like (PK-like)"/>
    <property type="match status" value="1"/>
</dbReference>
<dbReference type="GO" id="GO:0004672">
    <property type="term" value="F:protein kinase activity"/>
    <property type="evidence" value="ECO:0007669"/>
    <property type="project" value="InterPro"/>
</dbReference>
<dbReference type="InterPro" id="IPR004147">
    <property type="entry name" value="ABC1_dom"/>
</dbReference>
<evidence type="ECO:0000313" key="3">
    <source>
        <dbReference type="Proteomes" id="UP000199529"/>
    </source>
</evidence>
<accession>A0A1H2QMM1</accession>
<gene>
    <name evidence="2" type="ORF">SAMN05216215_1001152</name>
</gene>
<dbReference type="Proteomes" id="UP000199529">
    <property type="component" value="Unassembled WGS sequence"/>
</dbReference>
<dbReference type="InterPro" id="IPR052402">
    <property type="entry name" value="ADCK_kinase"/>
</dbReference>
<dbReference type="InterPro" id="IPR000719">
    <property type="entry name" value="Prot_kinase_dom"/>
</dbReference>
<dbReference type="AlphaFoldDB" id="A0A1H2QMM1"/>
<dbReference type="Pfam" id="PF03109">
    <property type="entry name" value="ABC1"/>
    <property type="match status" value="1"/>
</dbReference>
<dbReference type="PANTHER" id="PTHR45890:SF1">
    <property type="entry name" value="AARF DOMAIN CONTAINING KINASE 2"/>
    <property type="match status" value="1"/>
</dbReference>
<dbReference type="OrthoDB" id="9795390at2"/>
<name>A0A1H2QMM1_9PSEU</name>
<organism evidence="2 3">
    <name type="scientific">Saccharopolyspora shandongensis</name>
    <dbReference type="NCBI Taxonomy" id="418495"/>
    <lineage>
        <taxon>Bacteria</taxon>
        <taxon>Bacillati</taxon>
        <taxon>Actinomycetota</taxon>
        <taxon>Actinomycetes</taxon>
        <taxon>Pseudonocardiales</taxon>
        <taxon>Pseudonocardiaceae</taxon>
        <taxon>Saccharopolyspora</taxon>
    </lineage>
</organism>
<dbReference type="PANTHER" id="PTHR45890">
    <property type="entry name" value="AARF DOMAIN CONTAINING KINASE 2 (PREDICTED)"/>
    <property type="match status" value="1"/>
</dbReference>
<dbReference type="EMBL" id="FNOK01000001">
    <property type="protein sequence ID" value="SDW08463.1"/>
    <property type="molecule type" value="Genomic_DNA"/>
</dbReference>
<evidence type="ECO:0000313" key="2">
    <source>
        <dbReference type="EMBL" id="SDW08463.1"/>
    </source>
</evidence>
<dbReference type="Gene3D" id="1.10.510.10">
    <property type="entry name" value="Transferase(Phosphotransferase) domain 1"/>
    <property type="match status" value="1"/>
</dbReference>
<proteinExistence type="predicted"/>
<dbReference type="STRING" id="418495.SAMN05216215_1001152"/>
<protein>
    <submittedName>
        <fullName evidence="2">Ubiquinone biosynthesis protein</fullName>
    </submittedName>
</protein>
<dbReference type="PROSITE" id="PS50011">
    <property type="entry name" value="PROTEIN_KINASE_DOM"/>
    <property type="match status" value="1"/>
</dbReference>
<sequence>MSDDRDDVPAPGVRKRHLALRSAVIAATALRHGGRVLARRTLARQEPNGSGGLAELVADLGPAFVKGAQLLSTRRDLLAPKWCDAMGGLHDQVRPMSRPQAVKALHRAYPVQREWPFRRFDATAVASGSIACVYRAELHDSTEVAVKLRRPGLHRLIGADLRLVAAGAGLVQRLPAMRRVPAARIVDQVSQAIRRQLDLDLEAQALRTLRANLGDFARLRIPAPIPAACGDGALVMEFVPGLRRFGPDSFTREQRRELVRQVLHAVYRMLFVDGLVHCDMHPGNLYLNPDGNVVLLDAGFVVPLQPRVKRLFAEFFLNMSLGRGPECADVVLRSAEHVPPEADLPGFRAGIVDLVATTAGRRAGDFRLAPFATRLFDLQRRSGVAAAPEFVFPLLSMLVLEGMINEFDVDVDFQAEAIPTLLPALNR</sequence>
<dbReference type="CDD" id="cd05121">
    <property type="entry name" value="ABC1_ADCK3-like"/>
    <property type="match status" value="1"/>
</dbReference>